<dbReference type="InterPro" id="IPR029756">
    <property type="entry name" value="MTH1187/YkoF-like"/>
</dbReference>
<feature type="domain" description="Thiamine-binding protein" evidence="1">
    <location>
        <begin position="5"/>
        <end position="75"/>
    </location>
</feature>
<dbReference type="Proteomes" id="UP000242855">
    <property type="component" value="Chromosome"/>
</dbReference>
<evidence type="ECO:0000313" key="2">
    <source>
        <dbReference type="EMBL" id="ATA67204.1"/>
    </source>
</evidence>
<evidence type="ECO:0000259" key="1">
    <source>
        <dbReference type="Pfam" id="PF01910"/>
    </source>
</evidence>
<dbReference type="RefSeq" id="WP_095897318.1">
    <property type="nucleotide sequence ID" value="NZ_BQMH01000001.1"/>
</dbReference>
<reference evidence="2 3" key="1">
    <citation type="journal article" date="2017" name="Genome Announc.">
        <title>Twelve Complete Reference Genomes of Clinical Isolates in the Capnocytophaga Genus.</title>
        <authorList>
            <person name="Villarma A."/>
            <person name="Gulvik C.A."/>
            <person name="Rowe L.A."/>
            <person name="Sheth M."/>
            <person name="Juieng P."/>
            <person name="Nicholson A.C."/>
            <person name="Loparev V.N."/>
            <person name="McQuiston J.R."/>
        </authorList>
    </citation>
    <scope>NUCLEOTIDE SEQUENCE [LARGE SCALE GENOMIC DNA]</scope>
    <source>
        <strain evidence="2 3">G7591</strain>
    </source>
</reference>
<dbReference type="AlphaFoldDB" id="A0A286NTA1"/>
<evidence type="ECO:0000313" key="3">
    <source>
        <dbReference type="Proteomes" id="UP000242855"/>
    </source>
</evidence>
<proteinExistence type="predicted"/>
<name>A0A286NTA1_9FLAO</name>
<organism evidence="2 3">
    <name type="scientific">Capnocytophaga cynodegmi</name>
    <dbReference type="NCBI Taxonomy" id="28189"/>
    <lineage>
        <taxon>Bacteria</taxon>
        <taxon>Pseudomonadati</taxon>
        <taxon>Bacteroidota</taxon>
        <taxon>Flavobacteriia</taxon>
        <taxon>Flavobacteriales</taxon>
        <taxon>Flavobacteriaceae</taxon>
        <taxon>Capnocytophaga</taxon>
    </lineage>
</organism>
<dbReference type="Gene3D" id="3.30.70.930">
    <property type="match status" value="1"/>
</dbReference>
<protein>
    <recommendedName>
        <fullName evidence="1">Thiamine-binding protein domain-containing protein</fullName>
    </recommendedName>
</protein>
<sequence>MKISVELTFSPLQDDFEQPIIHFIKKLRNSGLKVLENPLSTQVYGDYDKVMHTLTAEIKEAMELVERGLMYIKIVKSDRYDYEPHF</sequence>
<dbReference type="EMBL" id="CP022378">
    <property type="protein sequence ID" value="ATA67204.1"/>
    <property type="molecule type" value="Genomic_DNA"/>
</dbReference>
<gene>
    <name evidence="2" type="ORF">CGC48_00345</name>
</gene>
<dbReference type="KEGG" id="ccyn:CGC48_00345"/>
<dbReference type="SUPFAM" id="SSF89957">
    <property type="entry name" value="MTH1187/YkoF-like"/>
    <property type="match status" value="1"/>
</dbReference>
<dbReference type="InterPro" id="IPR002767">
    <property type="entry name" value="Thiamine_BP"/>
</dbReference>
<dbReference type="Pfam" id="PF01910">
    <property type="entry name" value="Thiamine_BP"/>
    <property type="match status" value="1"/>
</dbReference>
<dbReference type="GeneID" id="96780241"/>
<accession>A0A286NTA1</accession>